<organism evidence="2 3">
    <name type="scientific">Puccinia sorghi</name>
    <dbReference type="NCBI Taxonomy" id="27349"/>
    <lineage>
        <taxon>Eukaryota</taxon>
        <taxon>Fungi</taxon>
        <taxon>Dikarya</taxon>
        <taxon>Basidiomycota</taxon>
        <taxon>Pucciniomycotina</taxon>
        <taxon>Pucciniomycetes</taxon>
        <taxon>Pucciniales</taxon>
        <taxon>Pucciniaceae</taxon>
        <taxon>Puccinia</taxon>
    </lineage>
</organism>
<keyword evidence="3" id="KW-1185">Reference proteome</keyword>
<evidence type="ECO:0000313" key="3">
    <source>
        <dbReference type="Proteomes" id="UP000037035"/>
    </source>
</evidence>
<sequence length="166" mass="19052">MLQVEISTKFNIVQKKLFHQAFDNAPKEDANQKHNSQPKQHSKSKTHKYTRKNSLDPDQKKEGTSIVGKDGQGGLRSIRIVLDWLAINGSYQRWKKGIQTKIQELKYSYSLASDFQKNTGSSWIMTLQTESTLTVLKITQSHCGCTHRLQSPHHQLHSTQGFQFQK</sequence>
<dbReference type="VEuPathDB" id="FungiDB:VP01_3544g2"/>
<dbReference type="AlphaFoldDB" id="A0A0L6UVF3"/>
<proteinExistence type="predicted"/>
<evidence type="ECO:0000256" key="1">
    <source>
        <dbReference type="SAM" id="MobiDB-lite"/>
    </source>
</evidence>
<comment type="caution">
    <text evidence="2">The sequence shown here is derived from an EMBL/GenBank/DDBJ whole genome shotgun (WGS) entry which is preliminary data.</text>
</comment>
<feature type="compositionally biased region" description="Basic residues" evidence="1">
    <location>
        <begin position="40"/>
        <end position="51"/>
    </location>
</feature>
<feature type="region of interest" description="Disordered" evidence="1">
    <location>
        <begin position="27"/>
        <end position="68"/>
    </location>
</feature>
<accession>A0A0L6UVF3</accession>
<evidence type="ECO:0000313" key="2">
    <source>
        <dbReference type="EMBL" id="KNZ52526.1"/>
    </source>
</evidence>
<name>A0A0L6UVF3_9BASI</name>
<dbReference type="OrthoDB" id="2595100at2759"/>
<dbReference type="EMBL" id="LAVV01008551">
    <property type="protein sequence ID" value="KNZ52526.1"/>
    <property type="molecule type" value="Genomic_DNA"/>
</dbReference>
<feature type="compositionally biased region" description="Basic and acidic residues" evidence="1">
    <location>
        <begin position="53"/>
        <end position="63"/>
    </location>
</feature>
<protein>
    <submittedName>
        <fullName evidence="2">Uncharacterized protein</fullName>
    </submittedName>
</protein>
<reference evidence="2 3" key="1">
    <citation type="submission" date="2015-08" db="EMBL/GenBank/DDBJ databases">
        <title>Next Generation Sequencing and Analysis of the Genome of Puccinia sorghi L Schw, the Causal Agent of Maize Common Rust.</title>
        <authorList>
            <person name="Rochi L."/>
            <person name="Burguener G."/>
            <person name="Darino M."/>
            <person name="Turjanski A."/>
            <person name="Kreff E."/>
            <person name="Dieguez M.J."/>
            <person name="Sacco F."/>
        </authorList>
    </citation>
    <scope>NUCLEOTIDE SEQUENCE [LARGE SCALE GENOMIC DNA]</scope>
    <source>
        <strain evidence="2 3">RO10H11247</strain>
    </source>
</reference>
<gene>
    <name evidence="2" type="ORF">VP01_3544g2</name>
</gene>
<dbReference type="Proteomes" id="UP000037035">
    <property type="component" value="Unassembled WGS sequence"/>
</dbReference>